<sequence length="170" mass="19257">MPTLVRPTVDVHDSWLEAVGEPGYEPRWLDDLQLADMVTPEGFATYVSRQLDDEHDAAVRSRGMVPSTHLWFVDGKIFLGRLSIRHRLTPWLRDYGGHVGYDVRPSARQQGHATEMLRQARPWAAELGIDPFLVTCDTGNVASRKVIERAGGVFEDERNGKLRYWVPSTS</sequence>
<organism evidence="2 3">
    <name type="scientific">Haloactinopolyspora alba</name>
    <dbReference type="NCBI Taxonomy" id="648780"/>
    <lineage>
        <taxon>Bacteria</taxon>
        <taxon>Bacillati</taxon>
        <taxon>Actinomycetota</taxon>
        <taxon>Actinomycetes</taxon>
        <taxon>Jiangellales</taxon>
        <taxon>Jiangellaceae</taxon>
        <taxon>Haloactinopolyspora</taxon>
    </lineage>
</organism>
<feature type="domain" description="N-acetyltransferase" evidence="1">
    <location>
        <begin position="22"/>
        <end position="170"/>
    </location>
</feature>
<evidence type="ECO:0000313" key="3">
    <source>
        <dbReference type="Proteomes" id="UP000243528"/>
    </source>
</evidence>
<keyword evidence="2" id="KW-0808">Transferase</keyword>
<gene>
    <name evidence="2" type="ORF">CLV30_112105</name>
</gene>
<dbReference type="Proteomes" id="UP000243528">
    <property type="component" value="Unassembled WGS sequence"/>
</dbReference>
<dbReference type="Gene3D" id="3.40.630.30">
    <property type="match status" value="1"/>
</dbReference>
<dbReference type="RefSeq" id="WP_106538327.1">
    <property type="nucleotide sequence ID" value="NZ_PYGE01000012.1"/>
</dbReference>
<dbReference type="OrthoDB" id="9797989at2"/>
<evidence type="ECO:0000259" key="1">
    <source>
        <dbReference type="PROSITE" id="PS51186"/>
    </source>
</evidence>
<dbReference type="Pfam" id="PF13302">
    <property type="entry name" value="Acetyltransf_3"/>
    <property type="match status" value="1"/>
</dbReference>
<dbReference type="EMBL" id="PYGE01000012">
    <property type="protein sequence ID" value="PSL01866.1"/>
    <property type="molecule type" value="Genomic_DNA"/>
</dbReference>
<dbReference type="PROSITE" id="PS51186">
    <property type="entry name" value="GNAT"/>
    <property type="match status" value="1"/>
</dbReference>
<dbReference type="SUPFAM" id="SSF55729">
    <property type="entry name" value="Acyl-CoA N-acyltransferases (Nat)"/>
    <property type="match status" value="1"/>
</dbReference>
<protein>
    <submittedName>
        <fullName evidence="2">Putative acetyltransferase</fullName>
    </submittedName>
</protein>
<dbReference type="PANTHER" id="PTHR39173">
    <property type="entry name" value="ACETYLTRANSFERASE"/>
    <property type="match status" value="1"/>
</dbReference>
<dbReference type="PANTHER" id="PTHR39173:SF1">
    <property type="entry name" value="ACETYLTRANSFERASE"/>
    <property type="match status" value="1"/>
</dbReference>
<proteinExistence type="predicted"/>
<dbReference type="InterPro" id="IPR000182">
    <property type="entry name" value="GNAT_dom"/>
</dbReference>
<evidence type="ECO:0000313" key="2">
    <source>
        <dbReference type="EMBL" id="PSL01866.1"/>
    </source>
</evidence>
<dbReference type="InterPro" id="IPR016181">
    <property type="entry name" value="Acyl_CoA_acyltransferase"/>
</dbReference>
<comment type="caution">
    <text evidence="2">The sequence shown here is derived from an EMBL/GenBank/DDBJ whole genome shotgun (WGS) entry which is preliminary data.</text>
</comment>
<name>A0A2P8DXB8_9ACTN</name>
<keyword evidence="3" id="KW-1185">Reference proteome</keyword>
<dbReference type="GO" id="GO:0016747">
    <property type="term" value="F:acyltransferase activity, transferring groups other than amino-acyl groups"/>
    <property type="evidence" value="ECO:0007669"/>
    <property type="project" value="InterPro"/>
</dbReference>
<accession>A0A2P8DXB8</accession>
<reference evidence="2 3" key="1">
    <citation type="submission" date="2018-03" db="EMBL/GenBank/DDBJ databases">
        <title>Genomic Encyclopedia of Archaeal and Bacterial Type Strains, Phase II (KMG-II): from individual species to whole genera.</title>
        <authorList>
            <person name="Goeker M."/>
        </authorList>
    </citation>
    <scope>NUCLEOTIDE SEQUENCE [LARGE SCALE GENOMIC DNA]</scope>
    <source>
        <strain evidence="2 3">DSM 45211</strain>
    </source>
</reference>
<dbReference type="AlphaFoldDB" id="A0A2P8DXB8"/>